<keyword evidence="3" id="KW-0804">Transcription</keyword>
<evidence type="ECO:0000256" key="1">
    <source>
        <dbReference type="ARBA" id="ARBA00023015"/>
    </source>
</evidence>
<evidence type="ECO:0000313" key="6">
    <source>
        <dbReference type="EMBL" id="SFO60115.1"/>
    </source>
</evidence>
<evidence type="ECO:0000256" key="2">
    <source>
        <dbReference type="ARBA" id="ARBA00023125"/>
    </source>
</evidence>
<keyword evidence="1" id="KW-0805">Transcription regulation</keyword>
<dbReference type="Proteomes" id="UP000198806">
    <property type="component" value="Unassembled WGS sequence"/>
</dbReference>
<dbReference type="InterPro" id="IPR001387">
    <property type="entry name" value="Cro/C1-type_HTH"/>
</dbReference>
<dbReference type="OrthoDB" id="9796186at2"/>
<dbReference type="CDD" id="cd01392">
    <property type="entry name" value="HTH_LacI"/>
    <property type="match status" value="1"/>
</dbReference>
<dbReference type="SUPFAM" id="SSF47413">
    <property type="entry name" value="lambda repressor-like DNA-binding domains"/>
    <property type="match status" value="1"/>
</dbReference>
<dbReference type="InterPro" id="IPR028082">
    <property type="entry name" value="Peripla_BP_I"/>
</dbReference>
<keyword evidence="7" id="KW-1185">Reference proteome</keyword>
<dbReference type="InterPro" id="IPR000843">
    <property type="entry name" value="HTH_LacI"/>
</dbReference>
<proteinExistence type="predicted"/>
<dbReference type="InterPro" id="IPR046335">
    <property type="entry name" value="LacI/GalR-like_sensor"/>
</dbReference>
<dbReference type="Pfam" id="PF13377">
    <property type="entry name" value="Peripla_BP_3"/>
    <property type="match status" value="1"/>
</dbReference>
<dbReference type="SUPFAM" id="SSF53822">
    <property type="entry name" value="Periplasmic binding protein-like I"/>
    <property type="match status" value="1"/>
</dbReference>
<feature type="domain" description="HTH lacI-type" evidence="4">
    <location>
        <begin position="2"/>
        <end position="57"/>
    </location>
</feature>
<dbReference type="PANTHER" id="PTHR30146">
    <property type="entry name" value="LACI-RELATED TRANSCRIPTIONAL REPRESSOR"/>
    <property type="match status" value="1"/>
</dbReference>
<dbReference type="Gene3D" id="1.10.260.40">
    <property type="entry name" value="lambda repressor-like DNA-binding domains"/>
    <property type="match status" value="1"/>
</dbReference>
<sequence>MITIKEMADIIGVSPTTVSNVIHGKTKEVSKETVEKVNELLEKYHYIPNMNARNLAKKYSKIVGVVFKYNKSTDNNFVQDPFAGEILGAIEKQVRKHEYYTMIYLSEDLDDILRFVSTWNVDGLIAVGFWPDECHLMKKSITKPMVFVDCYFNEDGFDYVNVGLKDKEGGYELTRYLIQCGHKNIAFITDCMISVYKARYEGHKEALEEAGIPVSEQNLLYLRPNQKEFETSIENVFKRYREFSAMFCVSDYYAAKIMNYFIDRGVKLPDDISIVGFDDNLIGQSVRPGLTTMRQNPSQKGYLAVEQLIKLIDQMEIEETNIQMTAQLIIRNTVKVLNP</sequence>
<dbReference type="PROSITE" id="PS50943">
    <property type="entry name" value="HTH_CROC1"/>
    <property type="match status" value="1"/>
</dbReference>
<dbReference type="InterPro" id="IPR010982">
    <property type="entry name" value="Lambda_DNA-bd_dom_sf"/>
</dbReference>
<dbReference type="PANTHER" id="PTHR30146:SF24">
    <property type="entry name" value="XYLOSE OPERON REGULATORY PROTEIN"/>
    <property type="match status" value="1"/>
</dbReference>
<dbReference type="STRING" id="1527.SAMN04489757_14521"/>
<dbReference type="Gene3D" id="3.40.50.2300">
    <property type="match status" value="2"/>
</dbReference>
<dbReference type="GO" id="GO:0003700">
    <property type="term" value="F:DNA-binding transcription factor activity"/>
    <property type="evidence" value="ECO:0007669"/>
    <property type="project" value="TreeGrafter"/>
</dbReference>
<name>A0A1I5IHT8_9FIRM</name>
<accession>A0A1I5IHT8</accession>
<evidence type="ECO:0000313" key="7">
    <source>
        <dbReference type="Proteomes" id="UP000198806"/>
    </source>
</evidence>
<dbReference type="CDD" id="cd06267">
    <property type="entry name" value="PBP1_LacI_sugar_binding-like"/>
    <property type="match status" value="1"/>
</dbReference>
<organism evidence="6 7">
    <name type="scientific">Anaerocolumna aminovalerica</name>
    <dbReference type="NCBI Taxonomy" id="1527"/>
    <lineage>
        <taxon>Bacteria</taxon>
        <taxon>Bacillati</taxon>
        <taxon>Bacillota</taxon>
        <taxon>Clostridia</taxon>
        <taxon>Lachnospirales</taxon>
        <taxon>Lachnospiraceae</taxon>
        <taxon>Anaerocolumna</taxon>
    </lineage>
</organism>
<dbReference type="RefSeq" id="WP_091688526.1">
    <property type="nucleotide sequence ID" value="NZ_BAABFM010000054.1"/>
</dbReference>
<dbReference type="PROSITE" id="PS50932">
    <property type="entry name" value="HTH_LACI_2"/>
    <property type="match status" value="1"/>
</dbReference>
<keyword evidence="2" id="KW-0238">DNA-binding</keyword>
<dbReference type="EMBL" id="FOWD01000045">
    <property type="protein sequence ID" value="SFO60115.1"/>
    <property type="molecule type" value="Genomic_DNA"/>
</dbReference>
<dbReference type="GO" id="GO:0000976">
    <property type="term" value="F:transcription cis-regulatory region binding"/>
    <property type="evidence" value="ECO:0007669"/>
    <property type="project" value="TreeGrafter"/>
</dbReference>
<evidence type="ECO:0000259" key="5">
    <source>
        <dbReference type="PROSITE" id="PS50943"/>
    </source>
</evidence>
<dbReference type="AlphaFoldDB" id="A0A1I5IHT8"/>
<dbReference type="Pfam" id="PF00356">
    <property type="entry name" value="LacI"/>
    <property type="match status" value="1"/>
</dbReference>
<protein>
    <submittedName>
        <fullName evidence="6">Transcriptional regulator, LacI family</fullName>
    </submittedName>
</protein>
<reference evidence="6 7" key="1">
    <citation type="submission" date="2016-10" db="EMBL/GenBank/DDBJ databases">
        <authorList>
            <person name="de Groot N.N."/>
        </authorList>
    </citation>
    <scope>NUCLEOTIDE SEQUENCE [LARGE SCALE GENOMIC DNA]</scope>
    <source>
        <strain evidence="6 7">DSM 1283</strain>
    </source>
</reference>
<evidence type="ECO:0000259" key="4">
    <source>
        <dbReference type="PROSITE" id="PS50932"/>
    </source>
</evidence>
<evidence type="ECO:0000256" key="3">
    <source>
        <dbReference type="ARBA" id="ARBA00023163"/>
    </source>
</evidence>
<dbReference type="SMART" id="SM00354">
    <property type="entry name" value="HTH_LACI"/>
    <property type="match status" value="1"/>
</dbReference>
<feature type="domain" description="HTH cro/C1-type" evidence="5">
    <location>
        <begin position="2"/>
        <end position="47"/>
    </location>
</feature>
<gene>
    <name evidence="6" type="ORF">SAMN04489757_14521</name>
</gene>